<feature type="compositionally biased region" description="Basic and acidic residues" evidence="3">
    <location>
        <begin position="226"/>
        <end position="313"/>
    </location>
</feature>
<accession>A0A1S3H729</accession>
<feature type="compositionally biased region" description="Basic and acidic residues" evidence="3">
    <location>
        <begin position="400"/>
        <end position="416"/>
    </location>
</feature>
<feature type="compositionally biased region" description="Basic and acidic residues" evidence="3">
    <location>
        <begin position="357"/>
        <end position="388"/>
    </location>
</feature>
<dbReference type="CDD" id="cd12402">
    <property type="entry name" value="RRM_eIF4B"/>
    <property type="match status" value="1"/>
</dbReference>
<dbReference type="InterPro" id="IPR035979">
    <property type="entry name" value="RBD_domain_sf"/>
</dbReference>
<dbReference type="Proteomes" id="UP000085678">
    <property type="component" value="Unplaced"/>
</dbReference>
<feature type="compositionally biased region" description="Basic and acidic residues" evidence="3">
    <location>
        <begin position="450"/>
        <end position="511"/>
    </location>
</feature>
<evidence type="ECO:0000256" key="2">
    <source>
        <dbReference type="PROSITE-ProRule" id="PRU00176"/>
    </source>
</evidence>
<evidence type="ECO:0000256" key="1">
    <source>
        <dbReference type="ARBA" id="ARBA00022884"/>
    </source>
</evidence>
<dbReference type="RefSeq" id="XP_013381286.1">
    <property type="nucleotide sequence ID" value="XM_013525832.1"/>
</dbReference>
<feature type="compositionally biased region" description="Basic and acidic residues" evidence="3">
    <location>
        <begin position="693"/>
        <end position="711"/>
    </location>
</feature>
<dbReference type="InParanoid" id="A0A1S3H729"/>
<feature type="compositionally biased region" description="Basic and acidic residues" evidence="3">
    <location>
        <begin position="540"/>
        <end position="564"/>
    </location>
</feature>
<protein>
    <submittedName>
        <fullName evidence="6">Eukaryotic translation initiation factor 4B</fullName>
    </submittedName>
</protein>
<gene>
    <name evidence="6" type="primary">LOC106152305</name>
</gene>
<dbReference type="PROSITE" id="PS50102">
    <property type="entry name" value="RRM"/>
    <property type="match status" value="1"/>
</dbReference>
<dbReference type="Pfam" id="PF00076">
    <property type="entry name" value="RRM_1"/>
    <property type="match status" value="1"/>
</dbReference>
<evidence type="ECO:0000259" key="4">
    <source>
        <dbReference type="PROSITE" id="PS50102"/>
    </source>
</evidence>
<keyword evidence="6" id="KW-0396">Initiation factor</keyword>
<dbReference type="OrthoDB" id="1748655at2759"/>
<dbReference type="KEGG" id="lak:106152305"/>
<dbReference type="InterPro" id="IPR000504">
    <property type="entry name" value="RRM_dom"/>
</dbReference>
<keyword evidence="5" id="KW-1185">Reference proteome</keyword>
<dbReference type="PANTHER" id="PTHR23236">
    <property type="entry name" value="EUKARYOTIC TRANSLATION INITIATION FACTOR 4B/4H"/>
    <property type="match status" value="1"/>
</dbReference>
<organism evidence="5 6">
    <name type="scientific">Lingula anatina</name>
    <name type="common">Brachiopod</name>
    <name type="synonym">Lingula unguis</name>
    <dbReference type="NCBI Taxonomy" id="7574"/>
    <lineage>
        <taxon>Eukaryota</taxon>
        <taxon>Metazoa</taxon>
        <taxon>Spiralia</taxon>
        <taxon>Lophotrochozoa</taxon>
        <taxon>Brachiopoda</taxon>
        <taxon>Linguliformea</taxon>
        <taxon>Lingulata</taxon>
        <taxon>Lingulida</taxon>
        <taxon>Linguloidea</taxon>
        <taxon>Lingulidae</taxon>
        <taxon>Lingula</taxon>
    </lineage>
</organism>
<keyword evidence="1 2" id="KW-0694">RNA-binding</keyword>
<sequence length="760" mass="83752">MASTDKKKGKKKGQTISLNAFLADENESESGKTVLIASGSNWGDIVEDEDVNDSSDYTYGGPAEKVVLPTAPRAARGPNIDMSRVPTEPPFTAYVGNLPYDIDEEQIAEFFAKLGVLNVRLPSDGGRLRGFGYAEFPDREMLIEALAMNDEMLRGRKIRVDLASGSQKADDDRRGGGGYGNRDRRDQDRGGDPDRTEGDWRRGPPGGGGGFDDRDSGYGRSGGYGSRDDRPGDRYSDRYGDRGGDRYGGDRYGDRGGDRYGGDRYGDRGGDRYGDRGGDRYGDRGGDRYGDRYGDRNGDYGHRSGGYGDRERGGGGYGGRDGYGDRDRGYGGGREGGRGFSNYNRDERGGGYGGGPRSRDGYSDSRYQRDDREPERDSADAPPGDRPRMKLQPRSAPLPSEERAPAAEEAPAERKRLVLQPRTKPVEAEEKPAQQSSSIFGGAKPVNTAAKEREIEERLQKQHELAKPAEEEQRRDRHEERRSSHDGGHRRRDSENSDSGRDGREYREYKRRERKLSSGSSSSKGGPRPGMPRSQGPPRARQDRGSREGSESDRHDQEVTEESKPVQSPQSPTKKEEVKVSPAPPPSVNIWEKRKQASQGEPPAQGPSQQSPPSADDRQAAPPRRVEANESYADRSKATASESKPAAGPPPNAWSAGRPAMNDTKRQQNGPQNQQYKKEGEERGFGGSHWGQRRGDSAERGRGRGYSDRGRGGPRGRGRGTRERPMPRSIDEMPKFEEKTQRDFSDGNVFSALDIDEVEP</sequence>
<evidence type="ECO:0000256" key="3">
    <source>
        <dbReference type="SAM" id="MobiDB-lite"/>
    </source>
</evidence>
<reference evidence="6" key="2">
    <citation type="submission" date="2025-08" db="UniProtKB">
        <authorList>
            <consortium name="RefSeq"/>
        </authorList>
    </citation>
    <scope>IDENTIFICATION</scope>
</reference>
<feature type="region of interest" description="Disordered" evidence="3">
    <location>
        <begin position="163"/>
        <end position="760"/>
    </location>
</feature>
<dbReference type="PANTHER" id="PTHR23236:SF2">
    <property type="entry name" value="EUKARYOTIC TRANSLATION INITIATION FACTOR 4B"/>
    <property type="match status" value="1"/>
</dbReference>
<dbReference type="SMART" id="SM00360">
    <property type="entry name" value="RRM"/>
    <property type="match status" value="1"/>
</dbReference>
<dbReference type="FunCoup" id="A0A1S3H729">
    <property type="interactions" value="1792"/>
</dbReference>
<feature type="domain" description="RRM" evidence="4">
    <location>
        <begin position="91"/>
        <end position="165"/>
    </location>
</feature>
<proteinExistence type="predicted"/>
<dbReference type="GO" id="GO:0003723">
    <property type="term" value="F:RNA binding"/>
    <property type="evidence" value="ECO:0007669"/>
    <property type="project" value="UniProtKB-UniRule"/>
</dbReference>
<evidence type="ECO:0000313" key="6">
    <source>
        <dbReference type="RefSeq" id="XP_013381286.1"/>
    </source>
</evidence>
<dbReference type="STRING" id="7574.A0A1S3H729"/>
<evidence type="ECO:0000313" key="5">
    <source>
        <dbReference type="Proteomes" id="UP000085678"/>
    </source>
</evidence>
<feature type="compositionally biased region" description="Basic and acidic residues" evidence="3">
    <location>
        <begin position="168"/>
        <end position="202"/>
    </location>
</feature>
<feature type="compositionally biased region" description="Basic and acidic residues" evidence="3">
    <location>
        <begin position="720"/>
        <end position="745"/>
    </location>
</feature>
<feature type="compositionally biased region" description="Basic and acidic residues" evidence="3">
    <location>
        <begin position="615"/>
        <end position="637"/>
    </location>
</feature>
<dbReference type="GeneID" id="106152305"/>
<dbReference type="Gene3D" id="3.30.70.330">
    <property type="match status" value="1"/>
</dbReference>
<dbReference type="GO" id="GO:0003743">
    <property type="term" value="F:translation initiation factor activity"/>
    <property type="evidence" value="ECO:0007669"/>
    <property type="project" value="UniProtKB-KW"/>
</dbReference>
<feature type="compositionally biased region" description="Low complexity" evidence="3">
    <location>
        <begin position="598"/>
        <end position="614"/>
    </location>
</feature>
<name>A0A1S3H729_LINAN</name>
<dbReference type="SUPFAM" id="SSF54928">
    <property type="entry name" value="RNA-binding domain, RBD"/>
    <property type="match status" value="1"/>
</dbReference>
<dbReference type="InterPro" id="IPR033107">
    <property type="entry name" value="EIF-4B_RRM"/>
</dbReference>
<feature type="compositionally biased region" description="Low complexity" evidence="3">
    <location>
        <begin position="517"/>
        <end position="534"/>
    </location>
</feature>
<keyword evidence="6" id="KW-0648">Protein biosynthesis</keyword>
<dbReference type="InterPro" id="IPR012677">
    <property type="entry name" value="Nucleotide-bd_a/b_plait_sf"/>
</dbReference>
<reference evidence="6" key="1">
    <citation type="journal article" date="2015" name="Nat. Commun.">
        <title>The Lingula genome provides insights into brachiopod evolution and the origin of phosphate biomineralization.</title>
        <authorList>
            <person name="Luo Y.J."/>
            <person name="Takeuchi T."/>
            <person name="Koyanagi R."/>
            <person name="Yamada L."/>
            <person name="Kanda M."/>
            <person name="Khalturina M."/>
            <person name="Fujie M."/>
            <person name="Yamasaki S.I."/>
            <person name="Endo K."/>
            <person name="Satoh N."/>
        </authorList>
    </citation>
    <scope>NUCLEOTIDE SEQUENCE</scope>
</reference>
<dbReference type="AlphaFoldDB" id="A0A1S3H729"/>